<evidence type="ECO:0000256" key="7">
    <source>
        <dbReference type="ARBA" id="ARBA00022605"/>
    </source>
</evidence>
<dbReference type="InterPro" id="IPR005785">
    <property type="entry name" value="B_amino_transI"/>
</dbReference>
<comment type="catalytic activity">
    <reaction evidence="11 13">
        <text>L-isoleucine + 2-oxoglutarate = (S)-3-methyl-2-oxopentanoate + L-glutamate</text>
        <dbReference type="Rhea" id="RHEA:24801"/>
        <dbReference type="ChEBI" id="CHEBI:16810"/>
        <dbReference type="ChEBI" id="CHEBI:29985"/>
        <dbReference type="ChEBI" id="CHEBI:35146"/>
        <dbReference type="ChEBI" id="CHEBI:58045"/>
        <dbReference type="EC" id="2.6.1.42"/>
    </reaction>
</comment>
<dbReference type="InterPro" id="IPR050571">
    <property type="entry name" value="Class-IV_PLP-Dep_Aminotrnsfr"/>
</dbReference>
<name>A0A2N3G7B5_9ACTN</name>
<dbReference type="UniPathway" id="UPA00047">
    <property type="reaction ID" value="UER00058"/>
</dbReference>
<dbReference type="GO" id="GO:0052654">
    <property type="term" value="F:L-leucine-2-oxoglutarate transaminase activity"/>
    <property type="evidence" value="ECO:0007669"/>
    <property type="project" value="RHEA"/>
</dbReference>
<dbReference type="NCBIfam" id="NF006185">
    <property type="entry name" value="PRK08320.1"/>
    <property type="match status" value="1"/>
</dbReference>
<comment type="catalytic activity">
    <reaction evidence="10 13">
        <text>L-valine + 2-oxoglutarate = 3-methyl-2-oxobutanoate + L-glutamate</text>
        <dbReference type="Rhea" id="RHEA:24813"/>
        <dbReference type="ChEBI" id="CHEBI:11851"/>
        <dbReference type="ChEBI" id="CHEBI:16810"/>
        <dbReference type="ChEBI" id="CHEBI:29985"/>
        <dbReference type="ChEBI" id="CHEBI:57762"/>
        <dbReference type="EC" id="2.6.1.42"/>
    </reaction>
</comment>
<keyword evidence="8 13" id="KW-0808">Transferase</keyword>
<evidence type="ECO:0000256" key="4">
    <source>
        <dbReference type="ARBA" id="ARBA00005072"/>
    </source>
</evidence>
<dbReference type="EC" id="2.6.1.42" evidence="13"/>
<evidence type="ECO:0000256" key="9">
    <source>
        <dbReference type="ARBA" id="ARBA00022898"/>
    </source>
</evidence>
<comment type="caution">
    <text evidence="14">The sequence shown here is derived from an EMBL/GenBank/DDBJ whole genome shotgun (WGS) entry which is preliminary data.</text>
</comment>
<evidence type="ECO:0000256" key="1">
    <source>
        <dbReference type="ARBA" id="ARBA00001933"/>
    </source>
</evidence>
<evidence type="ECO:0000256" key="13">
    <source>
        <dbReference type="RuleBase" id="RU364094"/>
    </source>
</evidence>
<evidence type="ECO:0000256" key="12">
    <source>
        <dbReference type="ARBA" id="ARBA00049229"/>
    </source>
</evidence>
<dbReference type="Gene3D" id="3.30.470.10">
    <property type="match status" value="1"/>
</dbReference>
<comment type="catalytic activity">
    <reaction evidence="12 13">
        <text>L-leucine + 2-oxoglutarate = 4-methyl-2-oxopentanoate + L-glutamate</text>
        <dbReference type="Rhea" id="RHEA:18321"/>
        <dbReference type="ChEBI" id="CHEBI:16810"/>
        <dbReference type="ChEBI" id="CHEBI:17865"/>
        <dbReference type="ChEBI" id="CHEBI:29985"/>
        <dbReference type="ChEBI" id="CHEBI:57427"/>
        <dbReference type="EC" id="2.6.1.42"/>
    </reaction>
</comment>
<dbReference type="InterPro" id="IPR043131">
    <property type="entry name" value="BCAT-like_N"/>
</dbReference>
<dbReference type="InterPro" id="IPR001544">
    <property type="entry name" value="Aminotrans_IV"/>
</dbReference>
<dbReference type="Pfam" id="PF01063">
    <property type="entry name" value="Aminotran_4"/>
    <property type="match status" value="1"/>
</dbReference>
<evidence type="ECO:0000256" key="6">
    <source>
        <dbReference type="ARBA" id="ARBA00022576"/>
    </source>
</evidence>
<reference evidence="14 15" key="1">
    <citation type="journal article" date="2017" name="ISME J.">
        <title>Potential for microbial H2 and metal transformations associated with novel bacteria and archaea in deep terrestrial subsurface sediments.</title>
        <authorList>
            <person name="Hernsdorf A.W."/>
            <person name="Amano Y."/>
            <person name="Miyakawa K."/>
            <person name="Ise K."/>
            <person name="Suzuki Y."/>
            <person name="Anantharaman K."/>
            <person name="Probst A."/>
            <person name="Burstein D."/>
            <person name="Thomas B.C."/>
            <person name="Banfield J.F."/>
        </authorList>
    </citation>
    <scope>NUCLEOTIDE SEQUENCE [LARGE SCALE GENOMIC DNA]</scope>
    <source>
        <strain evidence="14">HGW-Actinobacteria-3</strain>
    </source>
</reference>
<gene>
    <name evidence="13 14" type="primary">ilvE</name>
    <name evidence="14" type="ORF">CVT63_02500</name>
</gene>
<dbReference type="AlphaFoldDB" id="A0A2N3G7B5"/>
<dbReference type="SUPFAM" id="SSF56752">
    <property type="entry name" value="D-aminoacid aminotransferase-like PLP-dependent enzymes"/>
    <property type="match status" value="1"/>
</dbReference>
<accession>A0A2N3G7B5</accession>
<comment type="pathway">
    <text evidence="2 13">Amino-acid biosynthesis; L-isoleucine biosynthesis; L-isoleucine from 2-oxobutanoate: step 4/4.</text>
</comment>
<dbReference type="GO" id="GO:0005829">
    <property type="term" value="C:cytosol"/>
    <property type="evidence" value="ECO:0007669"/>
    <property type="project" value="TreeGrafter"/>
</dbReference>
<dbReference type="UniPathway" id="UPA00049">
    <property type="reaction ID" value="UER00062"/>
</dbReference>
<comment type="pathway">
    <text evidence="4 13">Amino-acid biosynthesis; L-leucine biosynthesis; L-leucine from 3-methyl-2-oxobutanoate: step 4/4.</text>
</comment>
<evidence type="ECO:0000256" key="5">
    <source>
        <dbReference type="ARBA" id="ARBA00009320"/>
    </source>
</evidence>
<evidence type="ECO:0000256" key="10">
    <source>
        <dbReference type="ARBA" id="ARBA00048212"/>
    </source>
</evidence>
<dbReference type="GO" id="GO:0009099">
    <property type="term" value="P:L-valine biosynthetic process"/>
    <property type="evidence" value="ECO:0007669"/>
    <property type="project" value="UniProtKB-UniPathway"/>
</dbReference>
<dbReference type="CDD" id="cd01558">
    <property type="entry name" value="D-AAT_like"/>
    <property type="match status" value="1"/>
</dbReference>
<dbReference type="PANTHER" id="PTHR42743">
    <property type="entry name" value="AMINO-ACID AMINOTRANSFERASE"/>
    <property type="match status" value="1"/>
</dbReference>
<evidence type="ECO:0000256" key="3">
    <source>
        <dbReference type="ARBA" id="ARBA00004931"/>
    </source>
</evidence>
<keyword evidence="13" id="KW-0100">Branched-chain amino acid biosynthesis</keyword>
<evidence type="ECO:0000313" key="15">
    <source>
        <dbReference type="Proteomes" id="UP000233654"/>
    </source>
</evidence>
<dbReference type="GO" id="GO:0052655">
    <property type="term" value="F:L-valine-2-oxoglutarate transaminase activity"/>
    <property type="evidence" value="ECO:0007669"/>
    <property type="project" value="RHEA"/>
</dbReference>
<dbReference type="FunFam" id="3.20.10.10:FF:000002">
    <property type="entry name" value="D-alanine aminotransferase"/>
    <property type="match status" value="1"/>
</dbReference>
<dbReference type="NCBIfam" id="TIGR01122">
    <property type="entry name" value="ilvE_I"/>
    <property type="match status" value="1"/>
</dbReference>
<keyword evidence="6 13" id="KW-0032">Aminotransferase</keyword>
<comment type="similarity">
    <text evidence="5 13">Belongs to the class-IV pyridoxal-phosphate-dependent aminotransferase family.</text>
</comment>
<dbReference type="UniPathway" id="UPA00048">
    <property type="reaction ID" value="UER00073"/>
</dbReference>
<comment type="function">
    <text evidence="13">Acts on leucine, isoleucine and valine.</text>
</comment>
<evidence type="ECO:0000256" key="11">
    <source>
        <dbReference type="ARBA" id="ARBA00048798"/>
    </source>
</evidence>
<evidence type="ECO:0000256" key="2">
    <source>
        <dbReference type="ARBA" id="ARBA00004824"/>
    </source>
</evidence>
<comment type="pathway">
    <text evidence="3 13">Amino-acid biosynthesis; L-valine biosynthesis; L-valine from pyruvate: step 4/4.</text>
</comment>
<dbReference type="InterPro" id="IPR043132">
    <property type="entry name" value="BCAT-like_C"/>
</dbReference>
<evidence type="ECO:0000256" key="8">
    <source>
        <dbReference type="ARBA" id="ARBA00022679"/>
    </source>
</evidence>
<dbReference type="PANTHER" id="PTHR42743:SF11">
    <property type="entry name" value="AMINODEOXYCHORISMATE LYASE"/>
    <property type="match status" value="1"/>
</dbReference>
<organism evidence="14 15">
    <name type="scientific">Candidatus Anoxymicrobium japonicum</name>
    <dbReference type="NCBI Taxonomy" id="2013648"/>
    <lineage>
        <taxon>Bacteria</taxon>
        <taxon>Bacillati</taxon>
        <taxon>Actinomycetota</taxon>
        <taxon>Candidatus Geothermincolia</taxon>
        <taxon>Candidatus Geothermincolales</taxon>
        <taxon>Candidatus Anoxymicrobiaceae</taxon>
        <taxon>Candidatus Anoxymicrobium</taxon>
    </lineage>
</organism>
<dbReference type="GO" id="GO:0052656">
    <property type="term" value="F:L-isoleucine-2-oxoglutarate transaminase activity"/>
    <property type="evidence" value="ECO:0007669"/>
    <property type="project" value="RHEA"/>
</dbReference>
<keyword evidence="7 13" id="KW-0028">Amino-acid biosynthesis</keyword>
<dbReference type="Gene3D" id="3.20.10.10">
    <property type="entry name" value="D-amino Acid Aminotransferase, subunit A, domain 2"/>
    <property type="match status" value="1"/>
</dbReference>
<dbReference type="Proteomes" id="UP000233654">
    <property type="component" value="Unassembled WGS sequence"/>
</dbReference>
<dbReference type="GO" id="GO:0009098">
    <property type="term" value="P:L-leucine biosynthetic process"/>
    <property type="evidence" value="ECO:0007669"/>
    <property type="project" value="UniProtKB-UniPathway"/>
</dbReference>
<dbReference type="FunFam" id="3.30.470.10:FF:000006">
    <property type="entry name" value="Branched-chain-amino-acid aminotransferase"/>
    <property type="match status" value="1"/>
</dbReference>
<protein>
    <recommendedName>
        <fullName evidence="13">Branched-chain-amino-acid aminotransferase</fullName>
        <shortName evidence="13">BCAT</shortName>
        <ecNumber evidence="13">2.6.1.42</ecNumber>
    </recommendedName>
</protein>
<dbReference type="EMBL" id="PHEX01000014">
    <property type="protein sequence ID" value="PKQ28508.1"/>
    <property type="molecule type" value="Genomic_DNA"/>
</dbReference>
<dbReference type="InterPro" id="IPR036038">
    <property type="entry name" value="Aminotransferase-like"/>
</dbReference>
<proteinExistence type="inferred from homology"/>
<comment type="cofactor">
    <cofactor evidence="1 13">
        <name>pyridoxal 5'-phosphate</name>
        <dbReference type="ChEBI" id="CHEBI:597326"/>
    </cofactor>
</comment>
<keyword evidence="9 13" id="KW-0663">Pyridoxal phosphate</keyword>
<sequence>MGLQIFIDGELVPEEDAKVSVFDHGLLYGDGVFEGIRVYDRNVFMLDAHLKRLYNGAKVIRLDIPMALSELKAKVCETVKANGITDGYVRLVITRGKGDLGLSPSKCANPSVIIIASTIKIYPDEVYQRGLKLVTVSTRRNNPDSLSPQIKSLNYLNHILAHIEVQHAGADEGLVLNDSGYVTECVVDNFFVVLDGEVITPPTNDGALNGITRMAVFQICGEAGVPIREEHLSLVECYTADECFLTGTAAEIAPVTHIDGRPIADGKPGPLTVKLMREFKEFTKDHGTLAD</sequence>
<evidence type="ECO:0000313" key="14">
    <source>
        <dbReference type="EMBL" id="PKQ28508.1"/>
    </source>
</evidence>
<dbReference type="GO" id="GO:0009097">
    <property type="term" value="P:isoleucine biosynthetic process"/>
    <property type="evidence" value="ECO:0007669"/>
    <property type="project" value="UniProtKB-UniPathway"/>
</dbReference>